<reference evidence="4" key="2">
    <citation type="journal article" date="2008" name="Nucleic Acids Res.">
        <title>The rice annotation project database (RAP-DB): 2008 update.</title>
        <authorList>
            <consortium name="The rice annotation project (RAP)"/>
        </authorList>
    </citation>
    <scope>GENOME REANNOTATION</scope>
    <source>
        <strain evidence="4">cv. Nipponbare</strain>
    </source>
</reference>
<feature type="domain" description="Reverse transcriptase" evidence="2">
    <location>
        <begin position="64"/>
        <end position="326"/>
    </location>
</feature>
<dbReference type="PANTHER" id="PTHR31635:SF196">
    <property type="entry name" value="REVERSE TRANSCRIPTASE DOMAIN-CONTAINING PROTEIN-RELATED"/>
    <property type="match status" value="1"/>
</dbReference>
<accession>A0A5S6RB98</accession>
<evidence type="ECO:0000313" key="3">
    <source>
        <dbReference type="EMBL" id="AAM08546.1"/>
    </source>
</evidence>
<dbReference type="AlphaFoldDB" id="A0A5S6RB98"/>
<keyword evidence="1" id="KW-0812">Transmembrane</keyword>
<dbReference type="InterPro" id="IPR043502">
    <property type="entry name" value="DNA/RNA_pol_sf"/>
</dbReference>
<gene>
    <name evidence="3" type="ORF">OSJNBa0095C06.18</name>
</gene>
<reference evidence="4" key="1">
    <citation type="journal article" date="2005" name="Nature">
        <title>The map-based sequence of the rice genome.</title>
        <authorList>
            <consortium name="International rice genome sequencing project (IRGSP)"/>
            <person name="Matsumoto T."/>
            <person name="Wu J."/>
            <person name="Kanamori H."/>
            <person name="Katayose Y."/>
            <person name="Fujisawa M."/>
            <person name="Namiki N."/>
            <person name="Mizuno H."/>
            <person name="Yamamoto K."/>
            <person name="Antonio B.A."/>
            <person name="Baba T."/>
            <person name="Sakata K."/>
            <person name="Nagamura Y."/>
            <person name="Aoki H."/>
            <person name="Arikawa K."/>
            <person name="Arita K."/>
            <person name="Bito T."/>
            <person name="Chiden Y."/>
            <person name="Fujitsuka N."/>
            <person name="Fukunaka R."/>
            <person name="Hamada M."/>
            <person name="Harada C."/>
            <person name="Hayashi A."/>
            <person name="Hijishita S."/>
            <person name="Honda M."/>
            <person name="Hosokawa S."/>
            <person name="Ichikawa Y."/>
            <person name="Idonuma A."/>
            <person name="Iijima M."/>
            <person name="Ikeda M."/>
            <person name="Ikeno M."/>
            <person name="Ito K."/>
            <person name="Ito S."/>
            <person name="Ito T."/>
            <person name="Ito Y."/>
            <person name="Ito Y."/>
            <person name="Iwabuchi A."/>
            <person name="Kamiya K."/>
            <person name="Karasawa W."/>
            <person name="Kurita K."/>
            <person name="Katagiri S."/>
            <person name="Kikuta A."/>
            <person name="Kobayashi H."/>
            <person name="Kobayashi N."/>
            <person name="Machita K."/>
            <person name="Maehara T."/>
            <person name="Masukawa M."/>
            <person name="Mizubayashi T."/>
            <person name="Mukai Y."/>
            <person name="Nagasaki H."/>
            <person name="Nagata Y."/>
            <person name="Naito S."/>
            <person name="Nakashima M."/>
            <person name="Nakama Y."/>
            <person name="Nakamichi Y."/>
            <person name="Nakamura M."/>
            <person name="Meguro A."/>
            <person name="Negishi M."/>
            <person name="Ohta I."/>
            <person name="Ohta T."/>
            <person name="Okamoto M."/>
            <person name="Ono N."/>
            <person name="Saji S."/>
            <person name="Sakaguchi M."/>
            <person name="Sakai K."/>
            <person name="Shibata M."/>
            <person name="Shimokawa T."/>
            <person name="Song J."/>
            <person name="Takazaki Y."/>
            <person name="Terasawa K."/>
            <person name="Tsugane M."/>
            <person name="Tsuji K."/>
            <person name="Ueda S."/>
            <person name="Waki K."/>
            <person name="Yamagata H."/>
            <person name="Yamamoto M."/>
            <person name="Yamamoto S."/>
            <person name="Yamane H."/>
            <person name="Yoshiki S."/>
            <person name="Yoshihara R."/>
            <person name="Yukawa K."/>
            <person name="Zhong H."/>
            <person name="Yano M."/>
            <person name="Yuan Q."/>
            <person name="Ouyang S."/>
            <person name="Liu J."/>
            <person name="Jones K.M."/>
            <person name="Gansberger K."/>
            <person name="Moffat K."/>
            <person name="Hill J."/>
            <person name="Bera J."/>
            <person name="Fadrosh D."/>
            <person name="Jin S."/>
            <person name="Johri S."/>
            <person name="Kim M."/>
            <person name="Overton L."/>
            <person name="Reardon M."/>
            <person name="Tsitrin T."/>
            <person name="Vuong H."/>
            <person name="Weaver B."/>
            <person name="Ciecko A."/>
            <person name="Tallon L."/>
            <person name="Jackson J."/>
            <person name="Pai G."/>
            <person name="Aken S.V."/>
            <person name="Utterback T."/>
            <person name="Reidmuller S."/>
            <person name="Feldblyum T."/>
            <person name="Hsiao J."/>
            <person name="Zismann V."/>
            <person name="Iobst S."/>
            <person name="de Vazeille A.R."/>
            <person name="Buell C.R."/>
            <person name="Ying K."/>
            <person name="Li Y."/>
            <person name="Lu T."/>
            <person name="Huang Y."/>
            <person name="Zhao Q."/>
            <person name="Feng Q."/>
            <person name="Zhang L."/>
            <person name="Zhu J."/>
            <person name="Weng Q."/>
            <person name="Mu J."/>
            <person name="Lu Y."/>
            <person name="Fan D."/>
            <person name="Liu Y."/>
            <person name="Guan J."/>
            <person name="Zhang Y."/>
            <person name="Yu S."/>
            <person name="Liu X."/>
            <person name="Zhang Y."/>
            <person name="Hong G."/>
            <person name="Han B."/>
            <person name="Choisne N."/>
            <person name="Demange N."/>
            <person name="Orjeda G."/>
            <person name="Samain S."/>
            <person name="Cattolico L."/>
            <person name="Pelletier E."/>
            <person name="Couloux A."/>
            <person name="Segurens B."/>
            <person name="Wincker P."/>
            <person name="D'Hont A."/>
            <person name="Scarpelli C."/>
            <person name="Weissenbach J."/>
            <person name="Salanoubat M."/>
            <person name="Quetier F."/>
            <person name="Yu Y."/>
            <person name="Kim H.R."/>
            <person name="Rambo T."/>
            <person name="Currie J."/>
            <person name="Collura K."/>
            <person name="Luo M."/>
            <person name="Yang T."/>
            <person name="Ammiraju J.S.S."/>
            <person name="Engler F."/>
            <person name="Soderlund C."/>
            <person name="Wing R.A."/>
            <person name="Palmer L.E."/>
            <person name="de la Bastide M."/>
            <person name="Spiegel L."/>
            <person name="Nascimento L."/>
            <person name="Zutavern T."/>
            <person name="O'Shaughnessy A."/>
            <person name="Dike S."/>
            <person name="Dedhia N."/>
            <person name="Preston R."/>
            <person name="Balija V."/>
            <person name="McCombie W.R."/>
            <person name="Chow T."/>
            <person name="Chen H."/>
            <person name="Chung M."/>
            <person name="Chen C."/>
            <person name="Shaw J."/>
            <person name="Wu H."/>
            <person name="Hsiao K."/>
            <person name="Chao Y."/>
            <person name="Chu M."/>
            <person name="Cheng C."/>
            <person name="Hour A."/>
            <person name="Lee P."/>
            <person name="Lin S."/>
            <person name="Lin Y."/>
            <person name="Liou J."/>
            <person name="Liu S."/>
            <person name="Hsing Y."/>
            <person name="Raghuvanshi S."/>
            <person name="Mohanty A."/>
            <person name="Bharti A.K."/>
            <person name="Gaur A."/>
            <person name="Gupta V."/>
            <person name="Kumar D."/>
            <person name="Ravi V."/>
            <person name="Vij S."/>
            <person name="Kapur A."/>
            <person name="Khurana P."/>
            <person name="Khurana P."/>
            <person name="Khurana J.P."/>
            <person name="Tyagi A.K."/>
            <person name="Gaikwad K."/>
            <person name="Singh A."/>
            <person name="Dalal V."/>
            <person name="Srivastava S."/>
            <person name="Dixit A."/>
            <person name="Pal A.K."/>
            <person name="Ghazi I.A."/>
            <person name="Yadav M."/>
            <person name="Pandit A."/>
            <person name="Bhargava A."/>
            <person name="Sureshbabu K."/>
            <person name="Batra K."/>
            <person name="Sharma T.R."/>
            <person name="Mohapatra T."/>
            <person name="Singh N.K."/>
            <person name="Messing J."/>
            <person name="Nelson A.B."/>
            <person name="Fuks G."/>
            <person name="Kavchok S."/>
            <person name="Keizer G."/>
            <person name="Linton E."/>
            <person name="Llaca V."/>
            <person name="Song R."/>
            <person name="Tanyolac B."/>
            <person name="Young S."/>
            <person name="Ho-Il K."/>
            <person name="Hahn J.H."/>
            <person name="Sangsakoo G."/>
            <person name="Vanavichit A."/>
            <person name="de Mattos Luiz.A.T."/>
            <person name="Zimmer P.D."/>
            <person name="Malone G."/>
            <person name="Dellagostin O."/>
            <person name="de Oliveira A.C."/>
            <person name="Bevan M."/>
            <person name="Bancroft I."/>
            <person name="Minx P."/>
            <person name="Cordum H."/>
            <person name="Wilson R."/>
            <person name="Cheng Z."/>
            <person name="Jin W."/>
            <person name="Jiang J."/>
            <person name="Leong S.A."/>
            <person name="Iwama H."/>
            <person name="Gojobori T."/>
            <person name="Itoh T."/>
            <person name="Niimura Y."/>
            <person name="Fujii Y."/>
            <person name="Habara T."/>
            <person name="Sakai H."/>
            <person name="Sato Y."/>
            <person name="Wilson G."/>
            <person name="Kumar K."/>
            <person name="McCouch S."/>
            <person name="Juretic N."/>
            <person name="Hoen D."/>
            <person name="Wright S."/>
            <person name="Bruskiewich R."/>
            <person name="Bureau T."/>
            <person name="Miyao A."/>
            <person name="Hirochika H."/>
            <person name="Nishikawa T."/>
            <person name="Kadowaki K."/>
            <person name="Sugiura M."/>
            <person name="Burr B."/>
            <person name="Sasaki T."/>
        </authorList>
    </citation>
    <scope>NUCLEOTIDE SEQUENCE [LARGE SCALE GENOMIC DNA]</scope>
    <source>
        <strain evidence="4">cv. Nipponbare</strain>
    </source>
</reference>
<dbReference type="CDD" id="cd01650">
    <property type="entry name" value="RT_nLTR_like"/>
    <property type="match status" value="1"/>
</dbReference>
<evidence type="ECO:0000256" key="1">
    <source>
        <dbReference type="SAM" id="Phobius"/>
    </source>
</evidence>
<organism evidence="3 4">
    <name type="scientific">Oryza sativa subsp. japonica</name>
    <name type="common">Rice</name>
    <dbReference type="NCBI Taxonomy" id="39947"/>
    <lineage>
        <taxon>Eukaryota</taxon>
        <taxon>Viridiplantae</taxon>
        <taxon>Streptophyta</taxon>
        <taxon>Embryophyta</taxon>
        <taxon>Tracheophyta</taxon>
        <taxon>Spermatophyta</taxon>
        <taxon>Magnoliopsida</taxon>
        <taxon>Liliopsida</taxon>
        <taxon>Poales</taxon>
        <taxon>Poaceae</taxon>
        <taxon>BOP clade</taxon>
        <taxon>Oryzoideae</taxon>
        <taxon>Oryzeae</taxon>
        <taxon>Oryzinae</taxon>
        <taxon>Oryza</taxon>
        <taxon>Oryza sativa</taxon>
    </lineage>
</organism>
<dbReference type="Proteomes" id="UP000000763">
    <property type="component" value="Chromosome 10"/>
</dbReference>
<feature type="transmembrane region" description="Helical" evidence="1">
    <location>
        <begin position="559"/>
        <end position="579"/>
    </location>
</feature>
<dbReference type="PROSITE" id="PS50878">
    <property type="entry name" value="RT_POL"/>
    <property type="match status" value="1"/>
</dbReference>
<sequence>MEGVTQVSKEDKVELTKPFSLEEVKKVVFEMRQNRAPGPDGFPAEFYVKFWGIIKFELLDLINDFHNGFLEVERLNYGIVTLVPKTKDAEQIQKFRPICLLNVSFKIITKVLMNRLDRIMTYIISKNQTAFLKNRFIMEGIVILHELLNSLHTKKSSGILFKVDFEKAYDMVDWGFIYRILHSKGFPDQWCDWVMKVVRGGKVAIKVNDEVGPYFNTHKGLRQGDPLSPLLFNLAAEALTLLVQRAENNSLVEGLPINENNKVTILQYADDTIFMIKDDPEQARNLKFILCLFEQLSGLKINFNKSEVFCIGKAVERQSMYSEIFTCKIDQGGMGILDLEIMNIALLGKWLWNLENKDGWWQEILRDKYLSKKTLLGMKKKPGDSHFWQGLMEIKNSFYKFCSKKLGDGKQTLFWEDNWIGGRPLALQFPTLFNITTTKQIIVSKVMLGGWDAIKFRRTLHGDRLMEWNKIKQSCVGLTLQEGVRDKIWWKLTKDGSFTVKSFYLALKMQQKLEANRRRLELGARLVAIGVSFLLVSVWKSPYKRSTLIQIVTLFGHLYGKLSLAIGVGVFSLSSPVCFQFEKLRI</sequence>
<keyword evidence="1" id="KW-1133">Transmembrane helix</keyword>
<protein>
    <submittedName>
        <fullName evidence="3">Retroelement</fullName>
    </submittedName>
</protein>
<evidence type="ECO:0000313" key="4">
    <source>
        <dbReference type="Proteomes" id="UP000000763"/>
    </source>
</evidence>
<dbReference type="PANTHER" id="PTHR31635">
    <property type="entry name" value="REVERSE TRANSCRIPTASE DOMAIN-CONTAINING PROTEIN-RELATED"/>
    <property type="match status" value="1"/>
</dbReference>
<evidence type="ECO:0000259" key="2">
    <source>
        <dbReference type="PROSITE" id="PS50878"/>
    </source>
</evidence>
<feature type="transmembrane region" description="Helical" evidence="1">
    <location>
        <begin position="522"/>
        <end position="539"/>
    </location>
</feature>
<dbReference type="SUPFAM" id="SSF56672">
    <property type="entry name" value="DNA/RNA polymerases"/>
    <property type="match status" value="1"/>
</dbReference>
<dbReference type="InterPro" id="IPR000477">
    <property type="entry name" value="RT_dom"/>
</dbReference>
<name>A0A5S6RB98_ORYSJ</name>
<dbReference type="EMBL" id="AC079935">
    <property type="protein sequence ID" value="AAM08546.1"/>
    <property type="molecule type" value="Genomic_DNA"/>
</dbReference>
<keyword evidence="1" id="KW-0472">Membrane</keyword>
<dbReference type="Pfam" id="PF00078">
    <property type="entry name" value="RVT_1"/>
    <property type="match status" value="1"/>
</dbReference>
<proteinExistence type="predicted"/>